<evidence type="ECO:0000256" key="9">
    <source>
        <dbReference type="RuleBase" id="RU004453"/>
    </source>
</evidence>
<sequence length="365" mass="40287">MTWPTENKVCDNAMSKRIGYFESWASNRTCGKYEVGDIDPQQFTHLHFAFADINADFAPNLNDNQAQQLGSMRKLKEINKSLKVILSVGGWAFNDPGPTQHRFSDLAASSEGRKKFNAVIATWIKQNLIDGVDIDWEYPTSPDHGGRPEDYENFVTWIKELREAVGSGSISISAPASPYYLKGYDIVALSKLVDYIVYMTYDLHGTWDANVKSAGPYLNPHANITEVNTAIKILERAGVKSDKILMGLGFYGRSFKMADSRCSTTGCKFTEGGAPGKCTNASGVLSYAEIAELKSIASDMRYEQDAMVNIMVYGDSNYVSYDDPASLKRKVMGAKSLCLAGTAMWAIDMDDKDGYQLSASAYLCP</sequence>
<dbReference type="OrthoDB" id="5585092at2759"/>
<proteinExistence type="inferred from homology"/>
<organism evidence="11 12">
    <name type="scientific">Linderina pennispora</name>
    <dbReference type="NCBI Taxonomy" id="61395"/>
    <lineage>
        <taxon>Eukaryota</taxon>
        <taxon>Fungi</taxon>
        <taxon>Fungi incertae sedis</taxon>
        <taxon>Zoopagomycota</taxon>
        <taxon>Kickxellomycotina</taxon>
        <taxon>Kickxellomycetes</taxon>
        <taxon>Kickxellales</taxon>
        <taxon>Kickxellaceae</taxon>
        <taxon>Linderina</taxon>
    </lineage>
</organism>
<keyword evidence="6 8" id="KW-0326">Glycosidase</keyword>
<keyword evidence="5" id="KW-0119">Carbohydrate metabolism</keyword>
<comment type="catalytic activity">
    <reaction evidence="1">
        <text>Random endo-hydrolysis of N-acetyl-beta-D-glucosaminide (1-&gt;4)-beta-linkages in chitin and chitodextrins.</text>
        <dbReference type="EC" id="3.2.1.14"/>
    </reaction>
</comment>
<dbReference type="PANTHER" id="PTHR47700">
    <property type="entry name" value="V CHITINASE, PUTATIVE (AFU_ORTHOLOGUE AFUA_6G13720)-RELATED"/>
    <property type="match status" value="1"/>
</dbReference>
<reference evidence="11 12" key="1">
    <citation type="submission" date="2016-07" db="EMBL/GenBank/DDBJ databases">
        <title>Pervasive Adenine N6-methylation of Active Genes in Fungi.</title>
        <authorList>
            <consortium name="DOE Joint Genome Institute"/>
            <person name="Mondo S.J."/>
            <person name="Dannebaum R.O."/>
            <person name="Kuo R.C."/>
            <person name="Labutti K."/>
            <person name="Haridas S."/>
            <person name="Kuo A."/>
            <person name="Salamov A."/>
            <person name="Ahrendt S.R."/>
            <person name="Lipzen A."/>
            <person name="Sullivan W."/>
            <person name="Andreopoulos W.B."/>
            <person name="Clum A."/>
            <person name="Lindquist E."/>
            <person name="Daum C."/>
            <person name="Ramamoorthy G.K."/>
            <person name="Gryganskyi A."/>
            <person name="Culley D."/>
            <person name="Magnuson J.K."/>
            <person name="James T.Y."/>
            <person name="O'Malley M.A."/>
            <person name="Stajich J.E."/>
            <person name="Spatafora J.W."/>
            <person name="Visel A."/>
            <person name="Grigoriev I.V."/>
        </authorList>
    </citation>
    <scope>NUCLEOTIDE SEQUENCE [LARGE SCALE GENOMIC DNA]</scope>
    <source>
        <strain evidence="11 12">ATCC 12442</strain>
    </source>
</reference>
<dbReference type="PANTHER" id="PTHR47700:SF2">
    <property type="entry name" value="CHITINASE"/>
    <property type="match status" value="1"/>
</dbReference>
<dbReference type="InterPro" id="IPR001579">
    <property type="entry name" value="Glyco_hydro_18_chit_AS"/>
</dbReference>
<evidence type="ECO:0000256" key="5">
    <source>
        <dbReference type="ARBA" id="ARBA00023277"/>
    </source>
</evidence>
<dbReference type="RefSeq" id="XP_040743221.1">
    <property type="nucleotide sequence ID" value="XM_040889246.1"/>
</dbReference>
<evidence type="ECO:0000256" key="4">
    <source>
        <dbReference type="ARBA" id="ARBA00023024"/>
    </source>
</evidence>
<keyword evidence="7" id="KW-0624">Polysaccharide degradation</keyword>
<dbReference type="EMBL" id="MCFD01000007">
    <property type="protein sequence ID" value="ORX69533.1"/>
    <property type="molecule type" value="Genomic_DNA"/>
</dbReference>
<dbReference type="SUPFAM" id="SSF54556">
    <property type="entry name" value="Chitinase insertion domain"/>
    <property type="match status" value="1"/>
</dbReference>
<keyword evidence="12" id="KW-1185">Reference proteome</keyword>
<dbReference type="GO" id="GO:0006032">
    <property type="term" value="P:chitin catabolic process"/>
    <property type="evidence" value="ECO:0007669"/>
    <property type="project" value="UniProtKB-KW"/>
</dbReference>
<dbReference type="SUPFAM" id="SSF51445">
    <property type="entry name" value="(Trans)glycosidases"/>
    <property type="match status" value="1"/>
</dbReference>
<dbReference type="Gene3D" id="3.10.50.10">
    <property type="match status" value="1"/>
</dbReference>
<evidence type="ECO:0000256" key="1">
    <source>
        <dbReference type="ARBA" id="ARBA00000822"/>
    </source>
</evidence>
<keyword evidence="2" id="KW-0147">Chitin-binding</keyword>
<evidence type="ECO:0000256" key="2">
    <source>
        <dbReference type="ARBA" id="ARBA00022669"/>
    </source>
</evidence>
<dbReference type="Proteomes" id="UP000193922">
    <property type="component" value="Unassembled WGS sequence"/>
</dbReference>
<evidence type="ECO:0000256" key="3">
    <source>
        <dbReference type="ARBA" id="ARBA00022801"/>
    </source>
</evidence>
<protein>
    <submittedName>
        <fullName evidence="11">Glycoside hydrolase</fullName>
    </submittedName>
</protein>
<dbReference type="GO" id="GO:0008061">
    <property type="term" value="F:chitin binding"/>
    <property type="evidence" value="ECO:0007669"/>
    <property type="project" value="InterPro"/>
</dbReference>
<dbReference type="STRING" id="61395.A0A1Y1W7M8"/>
<dbReference type="GO" id="GO:0000272">
    <property type="term" value="P:polysaccharide catabolic process"/>
    <property type="evidence" value="ECO:0007669"/>
    <property type="project" value="UniProtKB-KW"/>
</dbReference>
<dbReference type="PROSITE" id="PS01095">
    <property type="entry name" value="GH18_1"/>
    <property type="match status" value="1"/>
</dbReference>
<dbReference type="InterPro" id="IPR017853">
    <property type="entry name" value="GH"/>
</dbReference>
<dbReference type="InterPro" id="IPR029070">
    <property type="entry name" value="Chitinase_insertion_sf"/>
</dbReference>
<evidence type="ECO:0000313" key="11">
    <source>
        <dbReference type="EMBL" id="ORX69533.1"/>
    </source>
</evidence>
<evidence type="ECO:0000256" key="8">
    <source>
        <dbReference type="RuleBase" id="RU000489"/>
    </source>
</evidence>
<dbReference type="AlphaFoldDB" id="A0A1Y1W7M8"/>
<dbReference type="Gene3D" id="3.20.20.80">
    <property type="entry name" value="Glycosidases"/>
    <property type="match status" value="1"/>
</dbReference>
<feature type="domain" description="GH18" evidence="10">
    <location>
        <begin position="15"/>
        <end position="365"/>
    </location>
</feature>
<accession>A0A1Y1W7M8</accession>
<evidence type="ECO:0000256" key="6">
    <source>
        <dbReference type="ARBA" id="ARBA00023295"/>
    </source>
</evidence>
<evidence type="ECO:0000256" key="7">
    <source>
        <dbReference type="ARBA" id="ARBA00023326"/>
    </source>
</evidence>
<dbReference type="InterPro" id="IPR053214">
    <property type="entry name" value="LysM12-like"/>
</dbReference>
<gene>
    <name evidence="11" type="ORF">DL89DRAFT_274977</name>
</gene>
<name>A0A1Y1W7M8_9FUNG</name>
<dbReference type="SMART" id="SM00636">
    <property type="entry name" value="Glyco_18"/>
    <property type="match status" value="1"/>
</dbReference>
<dbReference type="PROSITE" id="PS51910">
    <property type="entry name" value="GH18_2"/>
    <property type="match status" value="1"/>
</dbReference>
<dbReference type="InterPro" id="IPR011583">
    <property type="entry name" value="Chitinase_II/V-like_cat"/>
</dbReference>
<comment type="caution">
    <text evidence="11">The sequence shown here is derived from an EMBL/GenBank/DDBJ whole genome shotgun (WGS) entry which is preliminary data.</text>
</comment>
<dbReference type="GeneID" id="63805894"/>
<dbReference type="InterPro" id="IPR001223">
    <property type="entry name" value="Glyco_hydro18_cat"/>
</dbReference>
<dbReference type="GO" id="GO:0008843">
    <property type="term" value="F:endochitinase activity"/>
    <property type="evidence" value="ECO:0007669"/>
    <property type="project" value="UniProtKB-EC"/>
</dbReference>
<dbReference type="Pfam" id="PF00704">
    <property type="entry name" value="Glyco_hydro_18"/>
    <property type="match status" value="1"/>
</dbReference>
<comment type="similarity">
    <text evidence="9">Belongs to the glycosyl hydrolase 18 family.</text>
</comment>
<keyword evidence="3 8" id="KW-0378">Hydrolase</keyword>
<evidence type="ECO:0000259" key="10">
    <source>
        <dbReference type="PROSITE" id="PS51910"/>
    </source>
</evidence>
<keyword evidence="4" id="KW-0146">Chitin degradation</keyword>
<evidence type="ECO:0000313" key="12">
    <source>
        <dbReference type="Proteomes" id="UP000193922"/>
    </source>
</evidence>